<keyword evidence="2" id="KW-0444">Lipid biosynthesis</keyword>
<evidence type="ECO:0000256" key="6">
    <source>
        <dbReference type="ARBA" id="ARBA00023098"/>
    </source>
</evidence>
<dbReference type="Pfam" id="PF01326">
    <property type="entry name" value="PPDK_N"/>
    <property type="match status" value="1"/>
</dbReference>
<protein>
    <submittedName>
        <fullName evidence="13">Glycerol-3-phosphate acyltransferase</fullName>
    </submittedName>
</protein>
<comment type="caution">
    <text evidence="13">The sequence shown here is derived from an EMBL/GenBank/DDBJ whole genome shotgun (WGS) entry which is preliminary data.</text>
</comment>
<feature type="transmembrane region" description="Helical" evidence="10">
    <location>
        <begin position="136"/>
        <end position="158"/>
    </location>
</feature>
<dbReference type="InterPro" id="IPR002192">
    <property type="entry name" value="PPDK_AMP/ATP-bd"/>
</dbReference>
<dbReference type="InterPro" id="IPR051549">
    <property type="entry name" value="PEP_Utilizing_Enz"/>
</dbReference>
<dbReference type="PANTHER" id="PTHR43615">
    <property type="entry name" value="PHOSPHOENOLPYRUVATE SYNTHASE-RELATED"/>
    <property type="match status" value="1"/>
</dbReference>
<name>A0ABV4XX18_9CYAN</name>
<dbReference type="InterPro" id="IPR008279">
    <property type="entry name" value="PEP-util_enz_mobile_dom"/>
</dbReference>
<evidence type="ECO:0000256" key="2">
    <source>
        <dbReference type="ARBA" id="ARBA00022516"/>
    </source>
</evidence>
<gene>
    <name evidence="13" type="ORF">ACE1CI_22090</name>
</gene>
<organism evidence="13 14">
    <name type="scientific">Floridaenema flaviceps BLCC-F50</name>
    <dbReference type="NCBI Taxonomy" id="3153642"/>
    <lineage>
        <taxon>Bacteria</taxon>
        <taxon>Bacillati</taxon>
        <taxon>Cyanobacteriota</taxon>
        <taxon>Cyanophyceae</taxon>
        <taxon>Oscillatoriophycideae</taxon>
        <taxon>Aerosakkonematales</taxon>
        <taxon>Aerosakkonemataceae</taxon>
        <taxon>Floridanema</taxon>
        <taxon>Floridanema flaviceps</taxon>
    </lineage>
</organism>
<proteinExistence type="predicted"/>
<accession>A0ABV4XX18</accession>
<evidence type="ECO:0000259" key="11">
    <source>
        <dbReference type="Pfam" id="PF00391"/>
    </source>
</evidence>
<dbReference type="Gene3D" id="3.30.1490.20">
    <property type="entry name" value="ATP-grasp fold, A domain"/>
    <property type="match status" value="1"/>
</dbReference>
<feature type="domain" description="Pyruvate phosphate dikinase AMP/ATP-binding" evidence="12">
    <location>
        <begin position="285"/>
        <end position="474"/>
    </location>
</feature>
<dbReference type="InterPro" id="IPR036637">
    <property type="entry name" value="Phosphohistidine_dom_sf"/>
</dbReference>
<keyword evidence="13" id="KW-0012">Acyltransferase</keyword>
<evidence type="ECO:0000256" key="4">
    <source>
        <dbReference type="ARBA" id="ARBA00022692"/>
    </source>
</evidence>
<feature type="transmembrane region" description="Helical" evidence="10">
    <location>
        <begin position="6"/>
        <end position="33"/>
    </location>
</feature>
<feature type="transmembrane region" description="Helical" evidence="10">
    <location>
        <begin position="45"/>
        <end position="64"/>
    </location>
</feature>
<feature type="transmembrane region" description="Helical" evidence="10">
    <location>
        <begin position="70"/>
        <end position="96"/>
    </location>
</feature>
<dbReference type="RefSeq" id="WP_413265246.1">
    <property type="nucleotide sequence ID" value="NZ_JBHFNR010000160.1"/>
</dbReference>
<dbReference type="Pfam" id="PF00391">
    <property type="entry name" value="PEP-utilizers"/>
    <property type="match status" value="1"/>
</dbReference>
<evidence type="ECO:0000256" key="9">
    <source>
        <dbReference type="ARBA" id="ARBA00023264"/>
    </source>
</evidence>
<dbReference type="InterPro" id="IPR003811">
    <property type="entry name" value="G3P_acylTferase_PlsY"/>
</dbReference>
<keyword evidence="6" id="KW-0443">Lipid metabolism</keyword>
<keyword evidence="3" id="KW-0808">Transferase</keyword>
<reference evidence="13 14" key="1">
    <citation type="submission" date="2024-09" db="EMBL/GenBank/DDBJ databases">
        <title>Floridaenema gen nov. (Aerosakkonemataceae, Aerosakkonematales ord. nov., Cyanobacteria) from benthic tropical and subtropical fresh waters, with the description of four new species.</title>
        <authorList>
            <person name="Moretto J.A."/>
            <person name="Berthold D.E."/>
            <person name="Lefler F.W."/>
            <person name="Huang I.-S."/>
            <person name="Laughinghouse H. IV."/>
        </authorList>
    </citation>
    <scope>NUCLEOTIDE SEQUENCE [LARGE SCALE GENOMIC DNA]</scope>
    <source>
        <strain evidence="13 14">BLCC-F50</strain>
    </source>
</reference>
<keyword evidence="5 10" id="KW-1133">Transmembrane helix</keyword>
<dbReference type="PANTHER" id="PTHR43615:SF1">
    <property type="entry name" value="PPDK_N DOMAIN-CONTAINING PROTEIN"/>
    <property type="match status" value="1"/>
</dbReference>
<feature type="transmembrane region" description="Helical" evidence="10">
    <location>
        <begin position="163"/>
        <end position="180"/>
    </location>
</feature>
<keyword evidence="7 10" id="KW-0472">Membrane</keyword>
<evidence type="ECO:0000313" key="13">
    <source>
        <dbReference type="EMBL" id="MFB2895607.1"/>
    </source>
</evidence>
<dbReference type="Gene3D" id="3.30.470.20">
    <property type="entry name" value="ATP-grasp fold, B domain"/>
    <property type="match status" value="2"/>
</dbReference>
<sequence>MTLTQVWGVLLIFVLCPLLGGVPLIAWITYALTGRNLARLGTGNIGVQAAFYHGGTVVGVLAVLSEAFKGIFAVVLARLFFAPEIFAKASMGFFAFWQEFFQTYPSEWEVIALIALVLGRYGIGKGAGTTNVVWGFIVHDWLVSFLVFVIGGISFTIIRERKAGKLSVLVLLPLLVILLYPQDQPRIMATIALAITIGWIYQKLPDDLDLPTSEGRPDSQKVFRFFRGDRSMISLDQKLNAAKVGQKAATLSQLKRWGYAVPDGWVLLPGDDPEVIVDTLQPSLEKPLVVRSSAIGEDSETASAAGQYDTILNVSDRTTLRQAIISCQTSYDRQSAVQYRLDRNLPEAAMAVLIQKQVRGAFSGVAFSRDPIARSGNDIIIEALPGGASQVVSGQITPEQYRVTISDLATAQNSDLSSIPVQGEGDVPLGLIRQVAILARELENRYHGIPQDIEWSYDGDRLWLLQSRPITTLAPIWTRKIAAEVIPGLIRPLTWSINRPLTCGVWGEIFTIVLGARSQGLDFNETATLHYSRAYFNASLLGQIFLRMGLPPESLEFLTRGAKFSKPPLSSTLRNVPGLLKLWGRERALEVDFAKDDRQHFTPGLTRLKNPESSPDSQALLNRIKFILELQRKATYYSILAPLSFALRKGIFRVTDAELNTGKTPEVGSLRTLSALAAIARKLLINQGINPEETSNIFTVLATTEAGQGVLQEFEQILQKYGYLSDVATDIAVPTWKEEPNHVREIFAQFIVNPPPAVSLPKNQNWQAKLVQRRLNLKGRVTEIYSQLLAQLRWSFLELEKIWLSSGLLKEAGDIFFLELSEIEWIINGKDQELLNQVTQLIEKRRSQLSQNQQLETTPFVVYGNAPAMTILKTASLLPTELLQGIGASAGQAEGRVKVLRNLQSVPEINRETILVVPYTDSGWAPLLARAGGLIAEVGGRLSHGAIVAREYGIPAIMDVQDATRLLKDGQLVRIDGQLGTVEIL</sequence>
<keyword evidence="14" id="KW-1185">Reference proteome</keyword>
<dbReference type="Proteomes" id="UP001576784">
    <property type="component" value="Unassembled WGS sequence"/>
</dbReference>
<evidence type="ECO:0000259" key="12">
    <source>
        <dbReference type="Pfam" id="PF01326"/>
    </source>
</evidence>
<dbReference type="SUPFAM" id="SSF56059">
    <property type="entry name" value="Glutathione synthetase ATP-binding domain-like"/>
    <property type="match status" value="1"/>
</dbReference>
<evidence type="ECO:0000256" key="5">
    <source>
        <dbReference type="ARBA" id="ARBA00022989"/>
    </source>
</evidence>
<keyword evidence="1" id="KW-1003">Cell membrane</keyword>
<evidence type="ECO:0000313" key="14">
    <source>
        <dbReference type="Proteomes" id="UP001576784"/>
    </source>
</evidence>
<dbReference type="SUPFAM" id="SSF52009">
    <property type="entry name" value="Phosphohistidine domain"/>
    <property type="match status" value="1"/>
</dbReference>
<keyword evidence="9" id="KW-1208">Phospholipid metabolism</keyword>
<dbReference type="EMBL" id="JBHFNR010000160">
    <property type="protein sequence ID" value="MFB2895607.1"/>
    <property type="molecule type" value="Genomic_DNA"/>
</dbReference>
<dbReference type="InterPro" id="IPR013815">
    <property type="entry name" value="ATP_grasp_subdomain_1"/>
</dbReference>
<dbReference type="Gene3D" id="3.50.30.10">
    <property type="entry name" value="Phosphohistidine domain"/>
    <property type="match status" value="1"/>
</dbReference>
<evidence type="ECO:0000256" key="10">
    <source>
        <dbReference type="SAM" id="Phobius"/>
    </source>
</evidence>
<keyword evidence="8" id="KW-0594">Phospholipid biosynthesis</keyword>
<evidence type="ECO:0000256" key="1">
    <source>
        <dbReference type="ARBA" id="ARBA00022475"/>
    </source>
</evidence>
<dbReference type="Pfam" id="PF02660">
    <property type="entry name" value="G3P_acyltransf"/>
    <property type="match status" value="1"/>
</dbReference>
<dbReference type="SMART" id="SM01207">
    <property type="entry name" value="G3P_acyltransf"/>
    <property type="match status" value="1"/>
</dbReference>
<keyword evidence="4 10" id="KW-0812">Transmembrane</keyword>
<feature type="domain" description="PEP-utilising enzyme mobile" evidence="11">
    <location>
        <begin position="910"/>
        <end position="980"/>
    </location>
</feature>
<dbReference type="GO" id="GO:0016746">
    <property type="term" value="F:acyltransferase activity"/>
    <property type="evidence" value="ECO:0007669"/>
    <property type="project" value="UniProtKB-KW"/>
</dbReference>
<evidence type="ECO:0000256" key="7">
    <source>
        <dbReference type="ARBA" id="ARBA00023136"/>
    </source>
</evidence>
<evidence type="ECO:0000256" key="3">
    <source>
        <dbReference type="ARBA" id="ARBA00022679"/>
    </source>
</evidence>
<evidence type="ECO:0000256" key="8">
    <source>
        <dbReference type="ARBA" id="ARBA00023209"/>
    </source>
</evidence>